<feature type="region of interest" description="Disordered" evidence="1">
    <location>
        <begin position="21"/>
        <end position="61"/>
    </location>
</feature>
<evidence type="ECO:0000256" key="1">
    <source>
        <dbReference type="SAM" id="MobiDB-lite"/>
    </source>
</evidence>
<reference evidence="2" key="1">
    <citation type="journal article" date="2013" name="Genetics">
        <title>The draft genome and transcriptome of Panagrellus redivivus are shaped by the harsh demands of a free-living lifestyle.</title>
        <authorList>
            <person name="Srinivasan J."/>
            <person name="Dillman A.R."/>
            <person name="Macchietto M.G."/>
            <person name="Heikkinen L."/>
            <person name="Lakso M."/>
            <person name="Fracchia K.M."/>
            <person name="Antoshechkin I."/>
            <person name="Mortazavi A."/>
            <person name="Wong G."/>
            <person name="Sternberg P.W."/>
        </authorList>
    </citation>
    <scope>NUCLEOTIDE SEQUENCE [LARGE SCALE GENOMIC DNA]</scope>
    <source>
        <strain evidence="2">MT8872</strain>
    </source>
</reference>
<accession>A0A7E4VP18</accession>
<dbReference type="WBParaSite" id="Pan_g22868.t1">
    <property type="protein sequence ID" value="Pan_g22868.t1"/>
    <property type="gene ID" value="Pan_g22868"/>
</dbReference>
<keyword evidence="2" id="KW-1185">Reference proteome</keyword>
<organism evidence="2 3">
    <name type="scientific">Panagrellus redivivus</name>
    <name type="common">Microworm</name>
    <dbReference type="NCBI Taxonomy" id="6233"/>
    <lineage>
        <taxon>Eukaryota</taxon>
        <taxon>Metazoa</taxon>
        <taxon>Ecdysozoa</taxon>
        <taxon>Nematoda</taxon>
        <taxon>Chromadorea</taxon>
        <taxon>Rhabditida</taxon>
        <taxon>Tylenchina</taxon>
        <taxon>Panagrolaimomorpha</taxon>
        <taxon>Panagrolaimoidea</taxon>
        <taxon>Panagrolaimidae</taxon>
        <taxon>Panagrellus</taxon>
    </lineage>
</organism>
<dbReference type="Proteomes" id="UP000492821">
    <property type="component" value="Unassembled WGS sequence"/>
</dbReference>
<reference evidence="3" key="2">
    <citation type="submission" date="2020-10" db="UniProtKB">
        <authorList>
            <consortium name="WormBaseParasite"/>
        </authorList>
    </citation>
    <scope>IDENTIFICATION</scope>
</reference>
<protein>
    <submittedName>
        <fullName evidence="3">Uncharacterized protein</fullName>
    </submittedName>
</protein>
<evidence type="ECO:0000313" key="3">
    <source>
        <dbReference type="WBParaSite" id="Pan_g22868.t1"/>
    </source>
</evidence>
<proteinExistence type="predicted"/>
<feature type="compositionally biased region" description="Basic and acidic residues" evidence="1">
    <location>
        <begin position="50"/>
        <end position="61"/>
    </location>
</feature>
<name>A0A7E4VP18_PANRE</name>
<dbReference type="AlphaFoldDB" id="A0A7E4VP18"/>
<sequence>MGLRKQTPDLYRVHGRLVSMKLRDVGPSEHTESEPPKAPEEQGVDDEMHEDGTTRRRQEEHVVDKRLRGRIGYANAIFYT</sequence>
<evidence type="ECO:0000313" key="2">
    <source>
        <dbReference type="Proteomes" id="UP000492821"/>
    </source>
</evidence>
<feature type="compositionally biased region" description="Basic and acidic residues" evidence="1">
    <location>
        <begin position="21"/>
        <end position="40"/>
    </location>
</feature>